<evidence type="ECO:0000256" key="4">
    <source>
        <dbReference type="ARBA" id="ARBA00022827"/>
    </source>
</evidence>
<dbReference type="RefSeq" id="WP_198322983.1">
    <property type="nucleotide sequence ID" value="NZ_CP104311.1"/>
</dbReference>
<accession>A0ABZ2F5Y9</accession>
<dbReference type="PRINTS" id="PR00368">
    <property type="entry name" value="FADPNR"/>
</dbReference>
<evidence type="ECO:0000259" key="10">
    <source>
        <dbReference type="Pfam" id="PF14721"/>
    </source>
</evidence>
<keyword evidence="5" id="KW-0809">Transit peptide</keyword>
<evidence type="ECO:0000256" key="5">
    <source>
        <dbReference type="ARBA" id="ARBA00022946"/>
    </source>
</evidence>
<dbReference type="InterPro" id="IPR016156">
    <property type="entry name" value="FAD/NAD-linked_Rdtase_dimer_sf"/>
</dbReference>
<evidence type="ECO:0000256" key="1">
    <source>
        <dbReference type="ARBA" id="ARBA00001974"/>
    </source>
</evidence>
<dbReference type="InterPro" id="IPR050446">
    <property type="entry name" value="FAD-oxidoreductase/Apoptosis"/>
</dbReference>
<protein>
    <submittedName>
        <fullName evidence="11">FAD-dependent oxidoreductase</fullName>
    </submittedName>
</protein>
<keyword evidence="2" id="KW-0285">Flavoprotein</keyword>
<evidence type="ECO:0000256" key="3">
    <source>
        <dbReference type="ARBA" id="ARBA00022703"/>
    </source>
</evidence>
<keyword evidence="7" id="KW-0520">NAD</keyword>
<feature type="domain" description="Mitochondrial apoptosis-inducing factor C-terminal" evidence="10">
    <location>
        <begin position="342"/>
        <end position="379"/>
    </location>
</feature>
<dbReference type="InterPro" id="IPR029324">
    <property type="entry name" value="AIF_C"/>
</dbReference>
<dbReference type="PANTHER" id="PTHR43557:SF4">
    <property type="entry name" value="APOPTOSIS-INDUCING FACTOR 1, MITOCHONDRIAL"/>
    <property type="match status" value="1"/>
</dbReference>
<dbReference type="Proteomes" id="UP001359308">
    <property type="component" value="Chromosome"/>
</dbReference>
<sequence>MHSYKYLVVGGGMTADAAIRGIRELDPQGSIGLIGAEPHFPYKRPLLSKGLWLGKSFDQLWYGTETCGVSAFLGRTVTQVDLAGKSVADDEGTVYRFEKLLLATGGRPRRFSFGSEDILYFRTIDDYLRLRTLTEKRRKFAIIGGGFIGSEIAAALASIGKDVVMIFPEACIGGRVFPADLCQFLNDYYRDQGVELLSGRAVTGLVREGDEIRLALGETGEEVLVVDGVVAGIGIEPETRLAEAAGLPVEHGIIVNEFLQTGHADVYAAGDVASFYSPVLGRRMHVEHEDNARTMGRLAGRNMAGEATPYRHLPYFYSDLFDLGYEAVGELDSRLETVEDWSEPYHKGVVYYLDQGRVRGVLLWNVWDRVEAARALIEEPGPWGPGELAGRL</sequence>
<evidence type="ECO:0000313" key="11">
    <source>
        <dbReference type="EMBL" id="WWF02652.1"/>
    </source>
</evidence>
<dbReference type="EMBL" id="CP104311">
    <property type="protein sequence ID" value="WWF02652.1"/>
    <property type="molecule type" value="Genomic_DNA"/>
</dbReference>
<dbReference type="InterPro" id="IPR036188">
    <property type="entry name" value="FAD/NAD-bd_sf"/>
</dbReference>
<dbReference type="PANTHER" id="PTHR43557">
    <property type="entry name" value="APOPTOSIS-INDUCING FACTOR 1"/>
    <property type="match status" value="1"/>
</dbReference>
<organism evidence="11 12">
    <name type="scientific">Methylococcus capsulatus</name>
    <dbReference type="NCBI Taxonomy" id="414"/>
    <lineage>
        <taxon>Bacteria</taxon>
        <taxon>Pseudomonadati</taxon>
        <taxon>Pseudomonadota</taxon>
        <taxon>Gammaproteobacteria</taxon>
        <taxon>Methylococcales</taxon>
        <taxon>Methylococcaceae</taxon>
        <taxon>Methylococcus</taxon>
    </lineage>
</organism>
<keyword evidence="12" id="KW-1185">Reference proteome</keyword>
<evidence type="ECO:0000256" key="7">
    <source>
        <dbReference type="ARBA" id="ARBA00023027"/>
    </source>
</evidence>
<dbReference type="SMART" id="SM01353">
    <property type="entry name" value="AIF_C"/>
    <property type="match status" value="1"/>
</dbReference>
<keyword evidence="4" id="KW-0274">FAD</keyword>
<evidence type="ECO:0000256" key="8">
    <source>
        <dbReference type="ARBA" id="ARBA00047786"/>
    </source>
</evidence>
<comment type="catalytic activity">
    <reaction evidence="8">
        <text>A + NADH + H(+) = AH2 + NAD(+)</text>
        <dbReference type="Rhea" id="RHEA:11356"/>
        <dbReference type="ChEBI" id="CHEBI:13193"/>
        <dbReference type="ChEBI" id="CHEBI:15378"/>
        <dbReference type="ChEBI" id="CHEBI:17499"/>
        <dbReference type="ChEBI" id="CHEBI:57540"/>
        <dbReference type="ChEBI" id="CHEBI:57945"/>
    </reaction>
</comment>
<feature type="domain" description="FAD/NAD(P)-binding" evidence="9">
    <location>
        <begin position="4"/>
        <end position="293"/>
    </location>
</feature>
<dbReference type="SUPFAM" id="SSF51905">
    <property type="entry name" value="FAD/NAD(P)-binding domain"/>
    <property type="match status" value="1"/>
</dbReference>
<proteinExistence type="predicted"/>
<evidence type="ECO:0000256" key="6">
    <source>
        <dbReference type="ARBA" id="ARBA00023002"/>
    </source>
</evidence>
<feature type="domain" description="Mitochondrial apoptosis-inducing factor C-terminal" evidence="10">
    <location>
        <begin position="299"/>
        <end position="341"/>
    </location>
</feature>
<dbReference type="Pfam" id="PF07992">
    <property type="entry name" value="Pyr_redox_2"/>
    <property type="match status" value="1"/>
</dbReference>
<reference evidence="11 12" key="1">
    <citation type="submission" date="2022-09" db="EMBL/GenBank/DDBJ databases">
        <authorList>
            <person name="Giprobiosintez L."/>
        </authorList>
    </citation>
    <scope>NUCLEOTIDE SEQUENCE [LARGE SCALE GENOMIC DNA]</scope>
    <source>
        <strain evidence="12">VKPM-B-12549 (GBS-15)</strain>
    </source>
</reference>
<dbReference type="InterPro" id="IPR023753">
    <property type="entry name" value="FAD/NAD-binding_dom"/>
</dbReference>
<evidence type="ECO:0000313" key="12">
    <source>
        <dbReference type="Proteomes" id="UP001359308"/>
    </source>
</evidence>
<dbReference type="Pfam" id="PF14721">
    <property type="entry name" value="AIF_C"/>
    <property type="match status" value="2"/>
</dbReference>
<dbReference type="SUPFAM" id="SSF55424">
    <property type="entry name" value="FAD/NAD-linked reductases, dimerisation (C-terminal) domain"/>
    <property type="match status" value="1"/>
</dbReference>
<keyword evidence="6" id="KW-0560">Oxidoreductase</keyword>
<name>A0ABZ2F5Y9_METCP</name>
<dbReference type="Gene3D" id="3.30.390.30">
    <property type="match status" value="1"/>
</dbReference>
<dbReference type="PRINTS" id="PR00469">
    <property type="entry name" value="PNDRDTASEII"/>
</dbReference>
<evidence type="ECO:0000256" key="2">
    <source>
        <dbReference type="ARBA" id="ARBA00022630"/>
    </source>
</evidence>
<keyword evidence="3" id="KW-0053">Apoptosis</keyword>
<evidence type="ECO:0000259" key="9">
    <source>
        <dbReference type="Pfam" id="PF07992"/>
    </source>
</evidence>
<dbReference type="Gene3D" id="3.50.50.60">
    <property type="entry name" value="FAD/NAD(P)-binding domain"/>
    <property type="match status" value="2"/>
</dbReference>
<comment type="cofactor">
    <cofactor evidence="1">
        <name>FAD</name>
        <dbReference type="ChEBI" id="CHEBI:57692"/>
    </cofactor>
</comment>
<gene>
    <name evidence="11" type="ORF">N4J17_03290</name>
</gene>